<evidence type="ECO:0000256" key="2">
    <source>
        <dbReference type="ARBA" id="ARBA00003157"/>
    </source>
</evidence>
<evidence type="ECO:0000256" key="5">
    <source>
        <dbReference type="ARBA" id="ARBA00023002"/>
    </source>
</evidence>
<accession>A0A6S7DZK4</accession>
<keyword evidence="10" id="KW-0460">Magnesium</keyword>
<organism evidence="14 15">
    <name type="scientific">Achromobacter piechaudii</name>
    <dbReference type="NCBI Taxonomy" id="72556"/>
    <lineage>
        <taxon>Bacteria</taxon>
        <taxon>Pseudomonadati</taxon>
        <taxon>Pseudomonadota</taxon>
        <taxon>Betaproteobacteria</taxon>
        <taxon>Burkholderiales</taxon>
        <taxon>Alcaligenaceae</taxon>
        <taxon>Achromobacter</taxon>
    </lineage>
</organism>
<dbReference type="InterPro" id="IPR004660">
    <property type="entry name" value="PDH_E1"/>
</dbReference>
<comment type="cofactor">
    <cofactor evidence="10">
        <name>Mg(2+)</name>
        <dbReference type="ChEBI" id="CHEBI:18420"/>
    </cofactor>
</comment>
<dbReference type="NCBIfam" id="TIGR00759">
    <property type="entry name" value="aceE"/>
    <property type="match status" value="1"/>
</dbReference>
<evidence type="ECO:0000259" key="12">
    <source>
        <dbReference type="Pfam" id="PF17831"/>
    </source>
</evidence>
<evidence type="ECO:0000256" key="3">
    <source>
        <dbReference type="ARBA" id="ARBA00012281"/>
    </source>
</evidence>
<feature type="binding site" evidence="10">
    <location>
        <position position="262"/>
    </location>
    <ligand>
        <name>Mg(2+)</name>
        <dbReference type="ChEBI" id="CHEBI:18420"/>
    </ligand>
</feature>
<name>A0A6S7DZK4_9BURK</name>
<reference evidence="14 15" key="1">
    <citation type="submission" date="2020-04" db="EMBL/GenBank/DDBJ databases">
        <authorList>
            <person name="De Canck E."/>
        </authorList>
    </citation>
    <scope>NUCLEOTIDE SEQUENCE [LARGE SCALE GENOMIC DNA]</scope>
    <source>
        <strain evidence="14 15">LMG 1861</strain>
    </source>
</reference>
<protein>
    <recommendedName>
        <fullName evidence="4 9">Pyruvate dehydrogenase E1 component</fullName>
        <ecNumber evidence="3 9">1.2.4.1</ecNumber>
    </recommendedName>
</protein>
<evidence type="ECO:0000259" key="13">
    <source>
        <dbReference type="Pfam" id="PF22613"/>
    </source>
</evidence>
<gene>
    <name evidence="14" type="primary">aceE_1</name>
    <name evidence="14" type="ORF">LMG1861_03102</name>
</gene>
<evidence type="ECO:0000256" key="10">
    <source>
        <dbReference type="PIRSR" id="PIRSR000156-1"/>
    </source>
</evidence>
<dbReference type="FunFam" id="3.40.50.970:FF:000011">
    <property type="entry name" value="Pyruvate dehydrogenase E1 component"/>
    <property type="match status" value="1"/>
</dbReference>
<dbReference type="CDD" id="cd02017">
    <property type="entry name" value="TPP_E1_EcPDC_like"/>
    <property type="match status" value="1"/>
</dbReference>
<dbReference type="InterPro" id="IPR029061">
    <property type="entry name" value="THDP-binding"/>
</dbReference>
<feature type="binding site" evidence="10">
    <location>
        <position position="260"/>
    </location>
    <ligand>
        <name>Mg(2+)</name>
        <dbReference type="ChEBI" id="CHEBI:18420"/>
    </ligand>
</feature>
<evidence type="ECO:0000256" key="6">
    <source>
        <dbReference type="ARBA" id="ARBA00023052"/>
    </source>
</evidence>
<evidence type="ECO:0000256" key="1">
    <source>
        <dbReference type="ARBA" id="ARBA00001964"/>
    </source>
</evidence>
<dbReference type="InterPro" id="IPR005474">
    <property type="entry name" value="Transketolase_N"/>
</dbReference>
<dbReference type="GO" id="GO:0004739">
    <property type="term" value="F:pyruvate dehydrogenase (acetyl-transferring) activity"/>
    <property type="evidence" value="ECO:0007669"/>
    <property type="project" value="UniProtKB-EC"/>
</dbReference>
<feature type="domain" description="Transketolase-like C-terminal" evidence="13">
    <location>
        <begin position="724"/>
        <end position="853"/>
    </location>
</feature>
<dbReference type="EC" id="1.2.4.1" evidence="3 9"/>
<dbReference type="SUPFAM" id="SSF52922">
    <property type="entry name" value="TK C-terminal domain-like"/>
    <property type="match status" value="1"/>
</dbReference>
<dbReference type="InterPro" id="IPR035807">
    <property type="entry name" value="PDC_E1_N"/>
</dbReference>
<feature type="domain" description="Transketolase N-terminal" evidence="11">
    <location>
        <begin position="217"/>
        <end position="293"/>
    </location>
</feature>
<dbReference type="EMBL" id="CADILD010000002">
    <property type="protein sequence ID" value="CAB3877614.1"/>
    <property type="molecule type" value="Genomic_DNA"/>
</dbReference>
<keyword evidence="7 9" id="KW-0670">Pyruvate</keyword>
<comment type="cofactor">
    <cofactor evidence="1 9">
        <name>thiamine diphosphate</name>
        <dbReference type="ChEBI" id="CHEBI:58937"/>
    </cofactor>
</comment>
<evidence type="ECO:0000256" key="8">
    <source>
        <dbReference type="ARBA" id="ARBA00051231"/>
    </source>
</evidence>
<feature type="binding site" evidence="10">
    <location>
        <position position="230"/>
    </location>
    <ligand>
        <name>Mg(2+)</name>
        <dbReference type="ChEBI" id="CHEBI:18420"/>
    </ligand>
</feature>
<evidence type="ECO:0000256" key="7">
    <source>
        <dbReference type="ARBA" id="ARBA00023317"/>
    </source>
</evidence>
<evidence type="ECO:0000256" key="4">
    <source>
        <dbReference type="ARBA" id="ARBA00017172"/>
    </source>
</evidence>
<dbReference type="InterPro" id="IPR051157">
    <property type="entry name" value="PDH/Transketolase"/>
</dbReference>
<evidence type="ECO:0000259" key="11">
    <source>
        <dbReference type="Pfam" id="PF00456"/>
    </source>
</evidence>
<dbReference type="InterPro" id="IPR041621">
    <property type="entry name" value="PDH_E1_M"/>
</dbReference>
<evidence type="ECO:0000256" key="9">
    <source>
        <dbReference type="PIRNR" id="PIRNR000156"/>
    </source>
</evidence>
<comment type="catalytic activity">
    <reaction evidence="8 9">
        <text>N(6)-[(R)-lipoyl]-L-lysyl-[protein] + pyruvate + H(+) = N(6)-[(R)-S(8)-acetyldihydrolipoyl]-L-lysyl-[protein] + CO2</text>
        <dbReference type="Rhea" id="RHEA:19189"/>
        <dbReference type="Rhea" id="RHEA-COMP:10474"/>
        <dbReference type="Rhea" id="RHEA-COMP:10478"/>
        <dbReference type="ChEBI" id="CHEBI:15361"/>
        <dbReference type="ChEBI" id="CHEBI:15378"/>
        <dbReference type="ChEBI" id="CHEBI:16526"/>
        <dbReference type="ChEBI" id="CHEBI:83099"/>
        <dbReference type="ChEBI" id="CHEBI:83111"/>
        <dbReference type="EC" id="1.2.4.1"/>
    </reaction>
</comment>
<keyword evidence="5 9" id="KW-0560">Oxidoreductase</keyword>
<dbReference type="AlphaFoldDB" id="A0A6S7DZK4"/>
<dbReference type="Gene3D" id="3.40.50.920">
    <property type="match status" value="1"/>
</dbReference>
<dbReference type="PANTHER" id="PTHR43825:SF3">
    <property type="entry name" value="PYRUVATE DEHYDROGENASE E1 COMPONENT"/>
    <property type="match status" value="1"/>
</dbReference>
<comment type="function">
    <text evidence="2 9">Component of the pyruvate dehydrogenase (PDH) complex, that catalyzes the overall conversion of pyruvate to acetyl-CoA and CO(2).</text>
</comment>
<keyword evidence="6 9" id="KW-0786">Thiamine pyrophosphate</keyword>
<evidence type="ECO:0000313" key="14">
    <source>
        <dbReference type="EMBL" id="CAB3877614.1"/>
    </source>
</evidence>
<dbReference type="Pfam" id="PF00456">
    <property type="entry name" value="Transketolase_N"/>
    <property type="match status" value="1"/>
</dbReference>
<sequence>MNPPLALVDVDPLETREWLEALEAVTTVEGRSRAHYLIDQLTDFDASRHGDLHGRVTTPYINTIDKDRQPAYPGDIDIEQRLNAYIRWNAMVMVLRAGKHSNVGGHIATYQSAAVLYDVGFNHFFRGRTETFGGDMVYIQGHSAPGIYGRAYLEGRITEAQLDNFRREAGRDGLSSYPHPRLMPDFWQFPTVSMGLGPLTAAYQARFMRYLEYRGLLEHQGRKVWAFLGDGEMDQPESLAAISVAGRERLDNLIFIVNCNLQRLDGPVRGNSKIVQELEGTFRAAGWNVIKVLWGSGWDDLLKRDTSGLLRQRMMECVDGEYQTFKSQNGAYVREHFFGKYPELLELVAHLSDAEIWALTRGGHDPEKVYAAYAQAVSTEGRPTVVLVKTVKGFGMGEAGEGQNINHQLKKMSADAVRAFRDRFSLPVPDDQLEEMPYMKPAPDSEESRYFAQRRATLGGYVPSRSRQVAPLTVPPLSAFATQLKDSGERGVSTTMSFVRILTTLLKDPNLGKLVIPIVPDESRTFGMEGLFRQIGIHSYMGQLYTPQDAGQLSYYKEAKDGQILQEGINESGAICSWIAAGTAYSNHGLPAIPFYIFYSMFGLQRVGDLAWAASDARTRGFLLGATSGRTTLMGEGLQHDDGHSHVLSSVIPNCVSYDPTFAYELAVIIQDGLRRMYAEQEDIYYYITLLNENYPNPALPEGSEAGILKGLYLLRDSQKQDAVSKQDSKPHVQLMGSGSILREVIAASELLEQDFGISSDVWSATSLTELRRDGMAAERWNMLHSEEEPRLPYIQQCLQNRAGPVVVATDYMKIIGDQIRPFINDRRFISLGTDGFGRSDTRESLREFFEVDRHFVALAAIKVLADEGHLPRTKIREAILRYNIDPEKIDPVTI</sequence>
<feature type="domain" description="Pyruvate dehydrogenase E1 component middle" evidence="12">
    <location>
        <begin position="479"/>
        <end position="698"/>
    </location>
</feature>
<dbReference type="PANTHER" id="PTHR43825">
    <property type="entry name" value="PYRUVATE DEHYDROGENASE E1 COMPONENT"/>
    <property type="match status" value="1"/>
</dbReference>
<dbReference type="SUPFAM" id="SSF52518">
    <property type="entry name" value="Thiamin diphosphate-binding fold (THDP-binding)"/>
    <property type="match status" value="2"/>
</dbReference>
<dbReference type="InterPro" id="IPR009014">
    <property type="entry name" value="Transketo_C/PFOR_II"/>
</dbReference>
<keyword evidence="10" id="KW-0479">Metal-binding</keyword>
<dbReference type="GO" id="GO:0046872">
    <property type="term" value="F:metal ion binding"/>
    <property type="evidence" value="ECO:0007669"/>
    <property type="project" value="UniProtKB-KW"/>
</dbReference>
<dbReference type="RefSeq" id="WP_175128860.1">
    <property type="nucleotide sequence ID" value="NZ_CADILD010000002.1"/>
</dbReference>
<dbReference type="InterPro" id="IPR055152">
    <property type="entry name" value="Transketolase-like_C_2"/>
</dbReference>
<dbReference type="Gene3D" id="3.40.50.970">
    <property type="match status" value="2"/>
</dbReference>
<proteinExistence type="predicted"/>
<dbReference type="Proteomes" id="UP000494105">
    <property type="component" value="Unassembled WGS sequence"/>
</dbReference>
<evidence type="ECO:0000313" key="15">
    <source>
        <dbReference type="Proteomes" id="UP000494105"/>
    </source>
</evidence>
<dbReference type="PIRSF" id="PIRSF000156">
    <property type="entry name" value="Pyruvate_dh_E1"/>
    <property type="match status" value="1"/>
</dbReference>
<dbReference type="Pfam" id="PF17831">
    <property type="entry name" value="PDH_E1_M"/>
    <property type="match status" value="1"/>
</dbReference>
<dbReference type="Pfam" id="PF22613">
    <property type="entry name" value="Transketolase_C_1"/>
    <property type="match status" value="1"/>
</dbReference>